<organism evidence="1 2">
    <name type="scientific">Photinus pyralis</name>
    <name type="common">Common eastern firefly</name>
    <name type="synonym">Lampyris pyralis</name>
    <dbReference type="NCBI Taxonomy" id="7054"/>
    <lineage>
        <taxon>Eukaryota</taxon>
        <taxon>Metazoa</taxon>
        <taxon>Ecdysozoa</taxon>
        <taxon>Arthropoda</taxon>
        <taxon>Hexapoda</taxon>
        <taxon>Insecta</taxon>
        <taxon>Pterygota</taxon>
        <taxon>Neoptera</taxon>
        <taxon>Endopterygota</taxon>
        <taxon>Coleoptera</taxon>
        <taxon>Polyphaga</taxon>
        <taxon>Elateriformia</taxon>
        <taxon>Elateroidea</taxon>
        <taxon>Lampyridae</taxon>
        <taxon>Lampyrinae</taxon>
        <taxon>Photinus</taxon>
    </lineage>
</organism>
<dbReference type="AlphaFoldDB" id="A0A5N4A955"/>
<evidence type="ECO:0000313" key="1">
    <source>
        <dbReference type="EMBL" id="KAB0793851.1"/>
    </source>
</evidence>
<sequence length="164" mass="19246">MLIASNFVRIGKGLIHLAVIWVICVLERWKWTVMRVFHAPPEEIVNAAGITTSNRLPEKSKDQYLKEYDLFMKWRTEKHVGSLVKGCYYKPPTLWSTYSKLKATLLINNNVDIRKYSKLIAYLKNKSVGHKSKKSRTFSRDEMYKFLHNAPDELQFLMHKVLTI</sequence>
<name>A0A5N4A955_PHOPY</name>
<dbReference type="Proteomes" id="UP000327044">
    <property type="component" value="Unassembled WGS sequence"/>
</dbReference>
<comment type="caution">
    <text evidence="1">The sequence shown here is derived from an EMBL/GenBank/DDBJ whole genome shotgun (WGS) entry which is preliminary data.</text>
</comment>
<reference evidence="1 2" key="1">
    <citation type="journal article" date="2018" name="Elife">
        <title>Firefly genomes illuminate parallel origins of bioluminescence in beetles.</title>
        <authorList>
            <person name="Fallon T.R."/>
            <person name="Lower S.E."/>
            <person name="Chang C.H."/>
            <person name="Bessho-Uehara M."/>
            <person name="Martin G.J."/>
            <person name="Bewick A.J."/>
            <person name="Behringer M."/>
            <person name="Debat H.J."/>
            <person name="Wong I."/>
            <person name="Day J.C."/>
            <person name="Suvorov A."/>
            <person name="Silva C.J."/>
            <person name="Stanger-Hall K.F."/>
            <person name="Hall D.W."/>
            <person name="Schmitz R.J."/>
            <person name="Nelson D.R."/>
            <person name="Lewis S.M."/>
            <person name="Shigenobu S."/>
            <person name="Bybee S.M."/>
            <person name="Larracuente A.M."/>
            <person name="Oba Y."/>
            <person name="Weng J.K."/>
        </authorList>
    </citation>
    <scope>NUCLEOTIDE SEQUENCE [LARGE SCALE GENOMIC DNA]</scope>
    <source>
        <strain evidence="1">1611_PpyrPB1</strain>
        <tissue evidence="1">Whole body</tissue>
    </source>
</reference>
<proteinExistence type="predicted"/>
<evidence type="ECO:0000313" key="2">
    <source>
        <dbReference type="Proteomes" id="UP000327044"/>
    </source>
</evidence>
<dbReference type="EMBL" id="VVIM01000009">
    <property type="protein sequence ID" value="KAB0793851.1"/>
    <property type="molecule type" value="Genomic_DNA"/>
</dbReference>
<keyword evidence="2" id="KW-1185">Reference proteome</keyword>
<gene>
    <name evidence="1" type="ORF">PPYR_13471</name>
</gene>
<accession>A0A5N4A955</accession>
<protein>
    <submittedName>
        <fullName evidence="1">Uncharacterized protein</fullName>
    </submittedName>
</protein>
<dbReference type="InParanoid" id="A0A5N4A955"/>